<keyword evidence="6 9" id="KW-1133">Transmembrane helix</keyword>
<dbReference type="GO" id="GO:0016020">
    <property type="term" value="C:membrane"/>
    <property type="evidence" value="ECO:0007669"/>
    <property type="project" value="UniProtKB-SubCell"/>
</dbReference>
<evidence type="ECO:0000313" key="12">
    <source>
        <dbReference type="EMBL" id="KZM97052.1"/>
    </source>
</evidence>
<comment type="subcellular location">
    <subcellularLocation>
        <location evidence="1">Membrane</location>
        <topology evidence="1">Single-pass membrane protein</topology>
    </subcellularLocation>
</comment>
<evidence type="ECO:0000256" key="8">
    <source>
        <dbReference type="SAM" id="MobiDB-lite"/>
    </source>
</evidence>
<keyword evidence="3 9" id="KW-0812">Transmembrane</keyword>
<accession>A0A162A6W6</accession>
<evidence type="ECO:0000313" key="13">
    <source>
        <dbReference type="EMBL" id="WOG95819.1"/>
    </source>
</evidence>
<dbReference type="PANTHER" id="PTHR45631">
    <property type="entry name" value="OS07G0107800 PROTEIN-RELATED"/>
    <property type="match status" value="1"/>
</dbReference>
<organism evidence="12">
    <name type="scientific">Daucus carota subsp. sativus</name>
    <name type="common">Carrot</name>
    <dbReference type="NCBI Taxonomy" id="79200"/>
    <lineage>
        <taxon>Eukaryota</taxon>
        <taxon>Viridiplantae</taxon>
        <taxon>Streptophyta</taxon>
        <taxon>Embryophyta</taxon>
        <taxon>Tracheophyta</taxon>
        <taxon>Spermatophyta</taxon>
        <taxon>Magnoliopsida</taxon>
        <taxon>eudicotyledons</taxon>
        <taxon>Gunneridae</taxon>
        <taxon>Pentapetalae</taxon>
        <taxon>asterids</taxon>
        <taxon>campanulids</taxon>
        <taxon>Apiales</taxon>
        <taxon>Apiaceae</taxon>
        <taxon>Apioideae</taxon>
        <taxon>Scandiceae</taxon>
        <taxon>Daucinae</taxon>
        <taxon>Daucus</taxon>
        <taxon>Daucus sect. Daucus</taxon>
    </lineage>
</organism>
<dbReference type="InterPro" id="IPR024788">
    <property type="entry name" value="Malectin-like_Carb-bd_dom"/>
</dbReference>
<evidence type="ECO:0000313" key="14">
    <source>
        <dbReference type="Proteomes" id="UP000077755"/>
    </source>
</evidence>
<evidence type="ECO:0000256" key="1">
    <source>
        <dbReference type="ARBA" id="ARBA00004167"/>
    </source>
</evidence>
<sequence>MMAKHFISLLILGLCNFLVSADVYWYIDCGSTSTAFYTDSFINVWQGDGDLIQNGVPRRVQSSTADSDPVMDTLRVFTTRKKNCYAFNADKGGRVLVRASFKYGNYDGKSSPPTFDLHFDGNFWTTVETSIDEVVTYEATYVVKGDVVSVCVAQTKPNQFPFISALVIRSMDSNMYSNADPSYALFLKSRVAYGAETVIRLSTDYDRIWLPAILENGQDNITGDALYFAITLADSPPIEVLQNAITTASTSDKLILASGFPSDVVSVYLTTYFSEPTEVTETRSFKLYIDNQASSESIIPAYEVAQETVGNLNVSSNSTLSLVATSDSVLPPLINAMELFYVGKDQLTDGTNSDDLEALALLQQTFTDLKDWYGDPCLPSSFTWDWLDCSNDATPRVTALHLGTFDLTGSLPDISSMTSLQTIDLHNNSLTGAIPDSLGTLPNLKALNLADNQLSGSIPTSLSSNKNIKLDVTGNPDLCTSGKSCDATTTSNTDTPGFPTISDSPSTGKKKNKKTPLILGTTIPSGLLASALISIYAWMRHKRKKPSVPPTQHAASGHGGGGNVVENILDEIKVNMEDQIIQQVSNGISQQAQDYIANSSTT</sequence>
<evidence type="ECO:0000256" key="5">
    <source>
        <dbReference type="ARBA" id="ARBA00022737"/>
    </source>
</evidence>
<dbReference type="Pfam" id="PF13855">
    <property type="entry name" value="LRR_8"/>
    <property type="match status" value="1"/>
</dbReference>
<feature type="transmembrane region" description="Helical" evidence="9">
    <location>
        <begin position="517"/>
        <end position="539"/>
    </location>
</feature>
<evidence type="ECO:0000256" key="2">
    <source>
        <dbReference type="ARBA" id="ARBA00022614"/>
    </source>
</evidence>
<keyword evidence="7 9" id="KW-0472">Membrane</keyword>
<dbReference type="SUPFAM" id="SSF52058">
    <property type="entry name" value="L domain-like"/>
    <property type="match status" value="1"/>
</dbReference>
<keyword evidence="4 10" id="KW-0732">Signal</keyword>
<dbReference type="FunFam" id="3.80.10.10:FF:000129">
    <property type="entry name" value="Leucine-rich repeat receptor-like kinase"/>
    <property type="match status" value="1"/>
</dbReference>
<dbReference type="PANTHER" id="PTHR45631:SF44">
    <property type="entry name" value="CARBOHYDRATE-BINDING PROTEIN OF THE ER PROTEIN"/>
    <property type="match status" value="1"/>
</dbReference>
<evidence type="ECO:0000256" key="4">
    <source>
        <dbReference type="ARBA" id="ARBA00022729"/>
    </source>
</evidence>
<evidence type="ECO:0000259" key="11">
    <source>
        <dbReference type="Pfam" id="PF12819"/>
    </source>
</evidence>
<dbReference type="EMBL" id="CP093346">
    <property type="protein sequence ID" value="WOG95819.1"/>
    <property type="molecule type" value="Genomic_DNA"/>
</dbReference>
<evidence type="ECO:0000256" key="10">
    <source>
        <dbReference type="SAM" id="SignalP"/>
    </source>
</evidence>
<proteinExistence type="predicted"/>
<evidence type="ECO:0000256" key="6">
    <source>
        <dbReference type="ARBA" id="ARBA00022989"/>
    </source>
</evidence>
<evidence type="ECO:0000256" key="3">
    <source>
        <dbReference type="ARBA" id="ARBA00022692"/>
    </source>
</evidence>
<dbReference type="STRING" id="79200.A0A162A6W6"/>
<keyword evidence="5" id="KW-0677">Repeat</keyword>
<feature type="region of interest" description="Disordered" evidence="8">
    <location>
        <begin position="484"/>
        <end position="514"/>
    </location>
</feature>
<dbReference type="Pfam" id="PF12819">
    <property type="entry name" value="Malectin_like"/>
    <property type="match status" value="1"/>
</dbReference>
<dbReference type="AlphaFoldDB" id="A0A162A6W6"/>
<feature type="region of interest" description="Disordered" evidence="8">
    <location>
        <begin position="544"/>
        <end position="563"/>
    </location>
</feature>
<dbReference type="InterPro" id="IPR032675">
    <property type="entry name" value="LRR_dom_sf"/>
</dbReference>
<evidence type="ECO:0000256" key="9">
    <source>
        <dbReference type="SAM" id="Phobius"/>
    </source>
</evidence>
<reference evidence="13" key="2">
    <citation type="submission" date="2022-03" db="EMBL/GenBank/DDBJ databases">
        <title>Draft title - Genomic analysis of global carrot germplasm unveils the trajectory of domestication and the origin of high carotenoid orange carrot.</title>
        <authorList>
            <person name="Iorizzo M."/>
            <person name="Ellison S."/>
            <person name="Senalik D."/>
            <person name="Macko-Podgorni A."/>
            <person name="Grzebelus D."/>
            <person name="Bostan H."/>
            <person name="Rolling W."/>
            <person name="Curaba J."/>
            <person name="Simon P."/>
        </authorList>
    </citation>
    <scope>NUCLEOTIDE SEQUENCE</scope>
    <source>
        <tissue evidence="13">Leaf</tissue>
    </source>
</reference>
<dbReference type="Proteomes" id="UP000077755">
    <property type="component" value="Chromosome 4"/>
</dbReference>
<name>A0A162A6W6_DAUCS</name>
<dbReference type="InterPro" id="IPR001611">
    <property type="entry name" value="Leu-rich_rpt"/>
</dbReference>
<keyword evidence="2" id="KW-0433">Leucine-rich repeat</keyword>
<dbReference type="Gramene" id="KZM97052">
    <property type="protein sequence ID" value="KZM97052"/>
    <property type="gene ID" value="DCAR_015586"/>
</dbReference>
<feature type="signal peptide" evidence="10">
    <location>
        <begin position="1"/>
        <end position="21"/>
    </location>
</feature>
<dbReference type="Gene3D" id="3.80.10.10">
    <property type="entry name" value="Ribonuclease Inhibitor"/>
    <property type="match status" value="1"/>
</dbReference>
<dbReference type="OMA" id="TWERISC"/>
<feature type="compositionally biased region" description="Polar residues" evidence="8">
    <location>
        <begin position="484"/>
        <end position="507"/>
    </location>
</feature>
<feature type="chain" id="PRO_5007830984" description="Malectin-like domain-containing protein" evidence="10">
    <location>
        <begin position="22"/>
        <end position="602"/>
    </location>
</feature>
<reference evidence="12" key="1">
    <citation type="journal article" date="2016" name="Nat. Genet.">
        <title>A high-quality carrot genome assembly provides new insights into carotenoid accumulation and asterid genome evolution.</title>
        <authorList>
            <person name="Iorizzo M."/>
            <person name="Ellison S."/>
            <person name="Senalik D."/>
            <person name="Zeng P."/>
            <person name="Satapoomin P."/>
            <person name="Huang J."/>
            <person name="Bowman M."/>
            <person name="Iovene M."/>
            <person name="Sanseverino W."/>
            <person name="Cavagnaro P."/>
            <person name="Yildiz M."/>
            <person name="Macko-Podgorni A."/>
            <person name="Moranska E."/>
            <person name="Grzebelus E."/>
            <person name="Grzebelus D."/>
            <person name="Ashrafi H."/>
            <person name="Zheng Z."/>
            <person name="Cheng S."/>
            <person name="Spooner D."/>
            <person name="Van Deynze A."/>
            <person name="Simon P."/>
        </authorList>
    </citation>
    <scope>NUCLEOTIDE SEQUENCE [LARGE SCALE GENOMIC DNA]</scope>
    <source>
        <tissue evidence="12">Leaf</tissue>
    </source>
</reference>
<evidence type="ECO:0000256" key="7">
    <source>
        <dbReference type="ARBA" id="ARBA00023136"/>
    </source>
</evidence>
<gene>
    <name evidence="12" type="ORF">DCAR_015586</name>
    <name evidence="13" type="ORF">DCAR_0415148</name>
</gene>
<dbReference type="EMBL" id="LNRQ01000004">
    <property type="protein sequence ID" value="KZM97052.1"/>
    <property type="molecule type" value="Genomic_DNA"/>
</dbReference>
<feature type="domain" description="Malectin-like" evidence="11">
    <location>
        <begin position="27"/>
        <end position="342"/>
    </location>
</feature>
<protein>
    <recommendedName>
        <fullName evidence="11">Malectin-like domain-containing protein</fullName>
    </recommendedName>
</protein>
<keyword evidence="14" id="KW-1185">Reference proteome</keyword>